<proteinExistence type="predicted"/>
<comment type="subcellular location">
    <subcellularLocation>
        <location evidence="1">Cell membrane</location>
        <topology evidence="1">Multi-pass membrane protein</topology>
    </subcellularLocation>
</comment>
<accession>A0ABT6VYY4</accession>
<dbReference type="Proteomes" id="UP001156398">
    <property type="component" value="Unassembled WGS sequence"/>
</dbReference>
<name>A0ABT6VYY4_9ACTN</name>
<feature type="transmembrane region" description="Helical" evidence="6">
    <location>
        <begin position="6"/>
        <end position="23"/>
    </location>
</feature>
<feature type="transmembrane region" description="Helical" evidence="6">
    <location>
        <begin position="279"/>
        <end position="299"/>
    </location>
</feature>
<evidence type="ECO:0000256" key="4">
    <source>
        <dbReference type="ARBA" id="ARBA00022989"/>
    </source>
</evidence>
<keyword evidence="4 6" id="KW-1133">Transmembrane helix</keyword>
<dbReference type="Pfam" id="PF00482">
    <property type="entry name" value="T2SSF"/>
    <property type="match status" value="1"/>
</dbReference>
<dbReference type="InterPro" id="IPR018076">
    <property type="entry name" value="T2SS_GspF_dom"/>
</dbReference>
<dbReference type="EMBL" id="JAAGKO020000009">
    <property type="protein sequence ID" value="MDI5962957.1"/>
    <property type="molecule type" value="Genomic_DNA"/>
</dbReference>
<keyword evidence="3 6" id="KW-0812">Transmembrane</keyword>
<comment type="caution">
    <text evidence="8">The sequence shown here is derived from an EMBL/GenBank/DDBJ whole genome shotgun (WGS) entry which is preliminary data.</text>
</comment>
<sequence>MDAELAAAWSVAGVAMVAVWALHRRAGAARRVRLLLTGTGSERATAASGPGRGSEVRAVRVRAVLVAAYGRGKKRLERRLGARIGPETLCLPAGLLLALAARSPVPLLAGAVAVPCVGRRLRCREQRLACEAREEAVAGLCAALAGELRAGSPPELVLTEAVERLRGTDVAQGWAALTPLLAAARFGGDVPSALREAAGQLGAEGLAAVAVCWEVAVDGGAGLADGLDRVAASLRAERSQREDLRAQLAGPKVTAAMLALLPAFGVLLGVSLGADPLRVLFRTAVGFACLVVGAALEWAGLAWTARIVRTAEGVPS</sequence>
<evidence type="ECO:0000256" key="2">
    <source>
        <dbReference type="ARBA" id="ARBA00022475"/>
    </source>
</evidence>
<keyword evidence="9" id="KW-1185">Reference proteome</keyword>
<evidence type="ECO:0000256" key="3">
    <source>
        <dbReference type="ARBA" id="ARBA00022692"/>
    </source>
</evidence>
<feature type="transmembrane region" description="Helical" evidence="6">
    <location>
        <begin position="253"/>
        <end position="273"/>
    </location>
</feature>
<evidence type="ECO:0000313" key="9">
    <source>
        <dbReference type="Proteomes" id="UP001156398"/>
    </source>
</evidence>
<evidence type="ECO:0000259" key="7">
    <source>
        <dbReference type="Pfam" id="PF00482"/>
    </source>
</evidence>
<evidence type="ECO:0000313" key="8">
    <source>
        <dbReference type="EMBL" id="MDI5962957.1"/>
    </source>
</evidence>
<evidence type="ECO:0000256" key="1">
    <source>
        <dbReference type="ARBA" id="ARBA00004651"/>
    </source>
</evidence>
<keyword evidence="5 6" id="KW-0472">Membrane</keyword>
<organism evidence="8 9">
    <name type="scientific">Streptantibioticus silvisoli</name>
    <dbReference type="NCBI Taxonomy" id="2705255"/>
    <lineage>
        <taxon>Bacteria</taxon>
        <taxon>Bacillati</taxon>
        <taxon>Actinomycetota</taxon>
        <taxon>Actinomycetes</taxon>
        <taxon>Kitasatosporales</taxon>
        <taxon>Streptomycetaceae</taxon>
        <taxon>Streptantibioticus</taxon>
    </lineage>
</organism>
<gene>
    <name evidence="8" type="ORF">POF43_009595</name>
</gene>
<evidence type="ECO:0000256" key="5">
    <source>
        <dbReference type="ARBA" id="ARBA00023136"/>
    </source>
</evidence>
<reference evidence="8 9" key="1">
    <citation type="submission" date="2023-05" db="EMBL/GenBank/DDBJ databases">
        <title>Streptantibioticus silvisoli sp. nov., acidotolerant actinomycetes 1 from pine litter.</title>
        <authorList>
            <person name="Swiecimska M."/>
            <person name="Golinska P."/>
            <person name="Sangal V."/>
            <person name="Wachnowicz B."/>
            <person name="Goodfellow M."/>
        </authorList>
    </citation>
    <scope>NUCLEOTIDE SEQUENCE [LARGE SCALE GENOMIC DNA]</scope>
    <source>
        <strain evidence="8 9">SL54</strain>
    </source>
</reference>
<dbReference type="PANTHER" id="PTHR35007:SF4">
    <property type="entry name" value="CONSERVED TRANSMEMBRANE PROTEIN-RELATED"/>
    <property type="match status" value="1"/>
</dbReference>
<evidence type="ECO:0000256" key="6">
    <source>
        <dbReference type="SAM" id="Phobius"/>
    </source>
</evidence>
<dbReference type="RefSeq" id="WP_282704503.1">
    <property type="nucleotide sequence ID" value="NZ_JAAGKO020000009.1"/>
</dbReference>
<dbReference type="PANTHER" id="PTHR35007">
    <property type="entry name" value="INTEGRAL MEMBRANE PROTEIN-RELATED"/>
    <property type="match status" value="1"/>
</dbReference>
<feature type="domain" description="Type II secretion system protein GspF" evidence="7">
    <location>
        <begin position="141"/>
        <end position="267"/>
    </location>
</feature>
<keyword evidence="2" id="KW-1003">Cell membrane</keyword>
<protein>
    <submittedName>
        <fullName evidence="8">Type II secretion system F family protein</fullName>
    </submittedName>
</protein>